<feature type="domain" description="Bacteriophage T5 Orf172 DNA-binding" evidence="1">
    <location>
        <begin position="40"/>
        <end position="129"/>
    </location>
</feature>
<dbReference type="SMART" id="SM00974">
    <property type="entry name" value="T5orf172"/>
    <property type="match status" value="1"/>
</dbReference>
<dbReference type="InterPro" id="IPR053006">
    <property type="entry name" value="Meiosis_regulatory"/>
</dbReference>
<name>A0AAW0BAX4_9AGAR</name>
<evidence type="ECO:0000313" key="2">
    <source>
        <dbReference type="EMBL" id="KAK7022813.1"/>
    </source>
</evidence>
<dbReference type="Pfam" id="PF10544">
    <property type="entry name" value="T5orf172"/>
    <property type="match status" value="1"/>
</dbReference>
<dbReference type="Proteomes" id="UP001383192">
    <property type="component" value="Unassembled WGS sequence"/>
</dbReference>
<organism evidence="2 3">
    <name type="scientific">Paramarasmius palmivorus</name>
    <dbReference type="NCBI Taxonomy" id="297713"/>
    <lineage>
        <taxon>Eukaryota</taxon>
        <taxon>Fungi</taxon>
        <taxon>Dikarya</taxon>
        <taxon>Basidiomycota</taxon>
        <taxon>Agaricomycotina</taxon>
        <taxon>Agaricomycetes</taxon>
        <taxon>Agaricomycetidae</taxon>
        <taxon>Agaricales</taxon>
        <taxon>Marasmiineae</taxon>
        <taxon>Marasmiaceae</taxon>
        <taxon>Paramarasmius</taxon>
    </lineage>
</organism>
<evidence type="ECO:0000259" key="1">
    <source>
        <dbReference type="SMART" id="SM00974"/>
    </source>
</evidence>
<sequence>MAPSWAMMLARVKLAAKKLSPLSLFEKRGTVYGFLLVDATDNGCLIKIGRTSRPLEVRIAEWDRCTSFKHFWFGGFEVSASRRVERMVHLEMESRGYERVPMYCSVCGVRHIEVFRFPDASAWDTIILPLIKELDLESQVQN</sequence>
<keyword evidence="3" id="KW-1185">Reference proteome</keyword>
<dbReference type="AlphaFoldDB" id="A0AAW0BAX4"/>
<accession>A0AAW0BAX4</accession>
<reference evidence="2 3" key="1">
    <citation type="submission" date="2024-01" db="EMBL/GenBank/DDBJ databases">
        <title>A draft genome for a cacao thread blight-causing isolate of Paramarasmius palmivorus.</title>
        <authorList>
            <person name="Baruah I.K."/>
            <person name="Bukari Y."/>
            <person name="Amoako-Attah I."/>
            <person name="Meinhardt L.W."/>
            <person name="Bailey B.A."/>
            <person name="Cohen S.P."/>
        </authorList>
    </citation>
    <scope>NUCLEOTIDE SEQUENCE [LARGE SCALE GENOMIC DNA]</scope>
    <source>
        <strain evidence="2 3">GH-12</strain>
    </source>
</reference>
<evidence type="ECO:0000313" key="3">
    <source>
        <dbReference type="Proteomes" id="UP001383192"/>
    </source>
</evidence>
<dbReference type="PANTHER" id="PTHR28094:SF1">
    <property type="entry name" value="MEIOTICALLY UP-REGULATED GENE 113 PROTEIN"/>
    <property type="match status" value="1"/>
</dbReference>
<proteinExistence type="predicted"/>
<gene>
    <name evidence="2" type="ORF">VNI00_016940</name>
</gene>
<comment type="caution">
    <text evidence="2">The sequence shown here is derived from an EMBL/GenBank/DDBJ whole genome shotgun (WGS) entry which is preliminary data.</text>
</comment>
<dbReference type="InterPro" id="IPR018306">
    <property type="entry name" value="Phage_T5_Orf172_DNA-bd"/>
</dbReference>
<dbReference type="EMBL" id="JAYKXP010000147">
    <property type="protein sequence ID" value="KAK7022813.1"/>
    <property type="molecule type" value="Genomic_DNA"/>
</dbReference>
<protein>
    <recommendedName>
        <fullName evidence="1">Bacteriophage T5 Orf172 DNA-binding domain-containing protein</fullName>
    </recommendedName>
</protein>
<dbReference type="PANTHER" id="PTHR28094">
    <property type="entry name" value="MEIOTICALLY UP-REGULATED GENE 113 PROTEIN"/>
    <property type="match status" value="1"/>
</dbReference>